<dbReference type="EMBL" id="QQBC01000009">
    <property type="protein sequence ID" value="RDI64089.1"/>
    <property type="molecule type" value="Genomic_DNA"/>
</dbReference>
<dbReference type="InterPro" id="IPR003010">
    <property type="entry name" value="C-N_Hydrolase"/>
</dbReference>
<dbReference type="InterPro" id="IPR044149">
    <property type="entry name" value="Nitrilases_CHs"/>
</dbReference>
<evidence type="ECO:0000259" key="4">
    <source>
        <dbReference type="PROSITE" id="PS50263"/>
    </source>
</evidence>
<feature type="active site" description="Proton acceptor" evidence="2">
    <location>
        <position position="41"/>
    </location>
</feature>
<dbReference type="PANTHER" id="PTHR46044">
    <property type="entry name" value="NITRILASE"/>
    <property type="match status" value="1"/>
</dbReference>
<dbReference type="InterPro" id="IPR000132">
    <property type="entry name" value="Nitrilase/CN_hydratase_CS"/>
</dbReference>
<dbReference type="Pfam" id="PF00795">
    <property type="entry name" value="CN_hydrolase"/>
    <property type="match status" value="1"/>
</dbReference>
<feature type="region of interest" description="Disordered" evidence="3">
    <location>
        <begin position="303"/>
        <end position="328"/>
    </location>
</feature>
<evidence type="ECO:0000256" key="1">
    <source>
        <dbReference type="ARBA" id="ARBA00008129"/>
    </source>
</evidence>
<dbReference type="Gene3D" id="3.60.110.10">
    <property type="entry name" value="Carbon-nitrogen hydrolase"/>
    <property type="match status" value="1"/>
</dbReference>
<dbReference type="Proteomes" id="UP000254869">
    <property type="component" value="Unassembled WGS sequence"/>
</dbReference>
<dbReference type="CDD" id="cd07564">
    <property type="entry name" value="nitrilases_CHs"/>
    <property type="match status" value="1"/>
</dbReference>
<evidence type="ECO:0000256" key="2">
    <source>
        <dbReference type="PROSITE-ProRule" id="PRU10139"/>
    </source>
</evidence>
<name>A0A370I032_9NOCA</name>
<comment type="similarity">
    <text evidence="1">Belongs to the carbon-nitrogen hydrolase superfamily. Nitrilase family.</text>
</comment>
<evidence type="ECO:0000256" key="3">
    <source>
        <dbReference type="SAM" id="MobiDB-lite"/>
    </source>
</evidence>
<dbReference type="PROSITE" id="PS50263">
    <property type="entry name" value="CN_HYDROLASE"/>
    <property type="match status" value="1"/>
</dbReference>
<gene>
    <name evidence="5" type="ORF">DFR76_109430</name>
</gene>
<dbReference type="RefSeq" id="WP_067998797.1">
    <property type="nucleotide sequence ID" value="NZ_QQBC01000009.1"/>
</dbReference>
<evidence type="ECO:0000313" key="6">
    <source>
        <dbReference type="Proteomes" id="UP000254869"/>
    </source>
</evidence>
<dbReference type="InterPro" id="IPR036526">
    <property type="entry name" value="C-N_Hydrolase_sf"/>
</dbReference>
<sequence>MRIAAAQARPAWLDPTAGTKIVVEQLTRAAAQGVGLVAFPETFLSGYPIWLAHTGGARFDDPAQKAAYAHYLDAAVTLDGPQLTTIRAAVADLGVFCYLGITERVGATVFCTLVAIDPVHGLVGAHRKLMPTHEERMVWGIGDGHGLRTHQIGAFRVGGLSCWENWMPQARHALYADGETLHISTWPGSIRNTRDITRFIALEGRVYSLAVGAVLDFADVPADFPLREELLALDEPSGYDGGSAIAAPDGTWLVEPVTGDERLVIADIDPARVAAERQNFDPTGHYSRPDIFTVTVDRRRRSAATFLDNAGPETDGPRRNPRNRSAES</sequence>
<feature type="domain" description="CN hydrolase" evidence="4">
    <location>
        <begin position="1"/>
        <end position="270"/>
    </location>
</feature>
<organism evidence="5 6">
    <name type="scientific">Nocardia pseudobrasiliensis</name>
    <dbReference type="NCBI Taxonomy" id="45979"/>
    <lineage>
        <taxon>Bacteria</taxon>
        <taxon>Bacillati</taxon>
        <taxon>Actinomycetota</taxon>
        <taxon>Actinomycetes</taxon>
        <taxon>Mycobacteriales</taxon>
        <taxon>Nocardiaceae</taxon>
        <taxon>Nocardia</taxon>
    </lineage>
</organism>
<dbReference type="SUPFAM" id="SSF56317">
    <property type="entry name" value="Carbon-nitrogen hydrolase"/>
    <property type="match status" value="1"/>
</dbReference>
<dbReference type="GO" id="GO:0000257">
    <property type="term" value="F:nitrilase activity"/>
    <property type="evidence" value="ECO:0007669"/>
    <property type="project" value="UniProtKB-ARBA"/>
</dbReference>
<keyword evidence="6" id="KW-1185">Reference proteome</keyword>
<accession>A0A370I032</accession>
<comment type="caution">
    <text evidence="5">The sequence shown here is derived from an EMBL/GenBank/DDBJ whole genome shotgun (WGS) entry which is preliminary data.</text>
</comment>
<proteinExistence type="inferred from homology"/>
<evidence type="ECO:0000313" key="5">
    <source>
        <dbReference type="EMBL" id="RDI64089.1"/>
    </source>
</evidence>
<dbReference type="AlphaFoldDB" id="A0A370I032"/>
<dbReference type="STRING" id="1210086.GCA_001613105_03451"/>
<dbReference type="PANTHER" id="PTHR46044:SF1">
    <property type="entry name" value="CN HYDROLASE DOMAIN-CONTAINING PROTEIN"/>
    <property type="match status" value="1"/>
</dbReference>
<protein>
    <submittedName>
        <fullName evidence="5">Nitrilase</fullName>
    </submittedName>
</protein>
<dbReference type="PROSITE" id="PS00920">
    <property type="entry name" value="NITRIL_CHT_1"/>
    <property type="match status" value="1"/>
</dbReference>
<reference evidence="5 6" key="1">
    <citation type="submission" date="2018-07" db="EMBL/GenBank/DDBJ databases">
        <title>Genomic Encyclopedia of Type Strains, Phase IV (KMG-IV): sequencing the most valuable type-strain genomes for metagenomic binning, comparative biology and taxonomic classification.</title>
        <authorList>
            <person name="Goeker M."/>
        </authorList>
    </citation>
    <scope>NUCLEOTIDE SEQUENCE [LARGE SCALE GENOMIC DNA]</scope>
    <source>
        <strain evidence="5 6">DSM 44290</strain>
    </source>
</reference>